<protein>
    <submittedName>
        <fullName evidence="1">Uncharacterized protein</fullName>
    </submittedName>
</protein>
<dbReference type="AlphaFoldDB" id="A0A8T0FFM7"/>
<proteinExistence type="predicted"/>
<dbReference type="Proteomes" id="UP000807504">
    <property type="component" value="Unassembled WGS sequence"/>
</dbReference>
<gene>
    <name evidence="1" type="ORF">HNY73_007684</name>
</gene>
<evidence type="ECO:0000313" key="2">
    <source>
        <dbReference type="Proteomes" id="UP000807504"/>
    </source>
</evidence>
<organism evidence="1 2">
    <name type="scientific">Argiope bruennichi</name>
    <name type="common">Wasp spider</name>
    <name type="synonym">Aranea bruennichi</name>
    <dbReference type="NCBI Taxonomy" id="94029"/>
    <lineage>
        <taxon>Eukaryota</taxon>
        <taxon>Metazoa</taxon>
        <taxon>Ecdysozoa</taxon>
        <taxon>Arthropoda</taxon>
        <taxon>Chelicerata</taxon>
        <taxon>Arachnida</taxon>
        <taxon>Araneae</taxon>
        <taxon>Araneomorphae</taxon>
        <taxon>Entelegynae</taxon>
        <taxon>Araneoidea</taxon>
        <taxon>Araneidae</taxon>
        <taxon>Argiope</taxon>
    </lineage>
</organism>
<evidence type="ECO:0000313" key="1">
    <source>
        <dbReference type="EMBL" id="KAF8789771.1"/>
    </source>
</evidence>
<accession>A0A8T0FFM7</accession>
<keyword evidence="2" id="KW-1185">Reference proteome</keyword>
<reference evidence="1" key="1">
    <citation type="journal article" date="2020" name="bioRxiv">
        <title>Chromosome-level reference genome of the European wasp spider Argiope bruennichi: a resource for studies on range expansion and evolutionary adaptation.</title>
        <authorList>
            <person name="Sheffer M.M."/>
            <person name="Hoppe A."/>
            <person name="Krehenwinkel H."/>
            <person name="Uhl G."/>
            <person name="Kuss A.W."/>
            <person name="Jensen L."/>
            <person name="Jensen C."/>
            <person name="Gillespie R.G."/>
            <person name="Hoff K.J."/>
            <person name="Prost S."/>
        </authorList>
    </citation>
    <scope>NUCLEOTIDE SEQUENCE</scope>
</reference>
<name>A0A8T0FFM7_ARGBR</name>
<sequence length="551" mass="65759">MEEIEDFEEFYYENEDYMKPPQKLEDLMNQEKHNIKTKVIDVGDNCIEIIRFPDLPEIAMGFDLNSLHLMSLQDLAMRRLAVQLCCHRKMLAYTVKKDSETRRQKEHEIRMYGLLKNLLPEVPLPPSMKHELFSLMKSVSREIIKWLDLHENYLGPCNLNEMENLVQLCWTSLGNVDYRETVAALIRQEKLDVTQRYNLACLYCLEEDIRELWRKMPEKSKNSYYDANPANIKQPDLVIIWTFILKGKIDNFLRYLEEKGNSHPSINHFGFESAATGGYRTAAQYFYEKLTFEEREKVLMKTAMSVASLRSNDYYFYMEERQQLGDVLFYLMSVMQPYEQKILLWYYPCETLKCVLDWPRQDAFIELAKSAYPFLSLDAYIRVLFNLSRNNSSGYNYSKLFQEFFMLGPFDFNLEMTYYKYILLDFFQSYDMETVKFILKHLEAQGIIDPILDSTSSFTHYELCKPCEWDLMKFFIEEVKLYESERRRNAKLLSESRRLHPEKKENQRLIDVKNNSDLEIQEKEINEPMAVKKLLMPLKAVYDNFINFLFQ</sequence>
<comment type="caution">
    <text evidence="1">The sequence shown here is derived from an EMBL/GenBank/DDBJ whole genome shotgun (WGS) entry which is preliminary data.</text>
</comment>
<reference evidence="1" key="2">
    <citation type="submission" date="2020-06" db="EMBL/GenBank/DDBJ databases">
        <authorList>
            <person name="Sheffer M."/>
        </authorList>
    </citation>
    <scope>NUCLEOTIDE SEQUENCE</scope>
</reference>
<dbReference type="EMBL" id="JABXBU010000012">
    <property type="protein sequence ID" value="KAF8789771.1"/>
    <property type="molecule type" value="Genomic_DNA"/>
</dbReference>